<gene>
    <name evidence="1" type="ORF">SAMN02746064_01571</name>
</gene>
<dbReference type="Proteomes" id="UP000184251">
    <property type="component" value="Unassembled WGS sequence"/>
</dbReference>
<dbReference type="InterPro" id="IPR036412">
    <property type="entry name" value="HAD-like_sf"/>
</dbReference>
<dbReference type="PROSITE" id="PS01229">
    <property type="entry name" value="COF_2"/>
    <property type="match status" value="1"/>
</dbReference>
<keyword evidence="2" id="KW-1185">Reference proteome</keyword>
<proteinExistence type="predicted"/>
<dbReference type="SUPFAM" id="SSF56784">
    <property type="entry name" value="HAD-like"/>
    <property type="match status" value="1"/>
</dbReference>
<dbReference type="OrthoDB" id="9781413at2"/>
<dbReference type="GO" id="GO:0016791">
    <property type="term" value="F:phosphatase activity"/>
    <property type="evidence" value="ECO:0007669"/>
    <property type="project" value="TreeGrafter"/>
</dbReference>
<dbReference type="Gene3D" id="3.30.1240.10">
    <property type="match status" value="1"/>
</dbReference>
<protein>
    <recommendedName>
        <fullName evidence="3">Cof subfamily of IIB subfamily of haloacid dehalogenase superfamily/HAD-superfamily hydrolase, subfamily IIB</fullName>
    </recommendedName>
</protein>
<evidence type="ECO:0000313" key="2">
    <source>
        <dbReference type="Proteomes" id="UP000184251"/>
    </source>
</evidence>
<sequence>MSIKMIAFDLDGTLLNDKQRITQKTLKEIKRVKNEGIKISVATGRSYSASKFYANQIEADYIVCCNGAIVYDVALDYVIYKKPMPQDTAHQIIEDMYKYSDVLKIQWDSFDTYYSNNLLPFEEDYISAYKSEYPMESFNLMLLKSIEGKKELLRKEEIYQIFTFSMSDGDESYMNILESLRGYDGINYVDFKENYTDITHKDVSKGEALKYLFNLNNLDTKDLMAFGDNHNDETMMTIAGASVAMGNAHQSIKDKSKYIAGENSNEGIAEFMQNYFK</sequence>
<dbReference type="GO" id="GO:0000287">
    <property type="term" value="F:magnesium ion binding"/>
    <property type="evidence" value="ECO:0007669"/>
    <property type="project" value="TreeGrafter"/>
</dbReference>
<dbReference type="CDD" id="cd07516">
    <property type="entry name" value="HAD_Pase"/>
    <property type="match status" value="1"/>
</dbReference>
<accession>A0A1M4XPY3</accession>
<organism evidence="1 2">
    <name type="scientific">Alkalibacter saccharofermentans DSM 14828</name>
    <dbReference type="NCBI Taxonomy" id="1120975"/>
    <lineage>
        <taxon>Bacteria</taxon>
        <taxon>Bacillati</taxon>
        <taxon>Bacillota</taxon>
        <taxon>Clostridia</taxon>
        <taxon>Eubacteriales</taxon>
        <taxon>Eubacteriaceae</taxon>
        <taxon>Alkalibacter</taxon>
    </lineage>
</organism>
<dbReference type="Pfam" id="PF08282">
    <property type="entry name" value="Hydrolase_3"/>
    <property type="match status" value="1"/>
</dbReference>
<evidence type="ECO:0008006" key="3">
    <source>
        <dbReference type="Google" id="ProtNLM"/>
    </source>
</evidence>
<dbReference type="RefSeq" id="WP_073270811.1">
    <property type="nucleotide sequence ID" value="NZ_FQTU01000010.1"/>
</dbReference>
<dbReference type="EMBL" id="FQTU01000010">
    <property type="protein sequence ID" value="SHE95549.1"/>
    <property type="molecule type" value="Genomic_DNA"/>
</dbReference>
<dbReference type="InterPro" id="IPR006379">
    <property type="entry name" value="HAD-SF_hydro_IIB"/>
</dbReference>
<dbReference type="SFLD" id="SFLDG01140">
    <property type="entry name" value="C2.B:_Phosphomannomutase_and_P"/>
    <property type="match status" value="1"/>
</dbReference>
<name>A0A1M4XPY3_9FIRM</name>
<dbReference type="InterPro" id="IPR023214">
    <property type="entry name" value="HAD_sf"/>
</dbReference>
<dbReference type="GO" id="GO:0005829">
    <property type="term" value="C:cytosol"/>
    <property type="evidence" value="ECO:0007669"/>
    <property type="project" value="TreeGrafter"/>
</dbReference>
<evidence type="ECO:0000313" key="1">
    <source>
        <dbReference type="EMBL" id="SHE95549.1"/>
    </source>
</evidence>
<dbReference type="PANTHER" id="PTHR10000">
    <property type="entry name" value="PHOSPHOSERINE PHOSPHATASE"/>
    <property type="match status" value="1"/>
</dbReference>
<dbReference type="Gene3D" id="3.40.50.1000">
    <property type="entry name" value="HAD superfamily/HAD-like"/>
    <property type="match status" value="1"/>
</dbReference>
<dbReference type="InterPro" id="IPR000150">
    <property type="entry name" value="Cof"/>
</dbReference>
<dbReference type="NCBIfam" id="TIGR01484">
    <property type="entry name" value="HAD-SF-IIB"/>
    <property type="match status" value="1"/>
</dbReference>
<dbReference type="PANTHER" id="PTHR10000:SF8">
    <property type="entry name" value="HAD SUPERFAMILY HYDROLASE-LIKE, TYPE 3"/>
    <property type="match status" value="1"/>
</dbReference>
<dbReference type="AlphaFoldDB" id="A0A1M4XPY3"/>
<reference evidence="1 2" key="1">
    <citation type="submission" date="2016-11" db="EMBL/GenBank/DDBJ databases">
        <authorList>
            <person name="Jaros S."/>
            <person name="Januszkiewicz K."/>
            <person name="Wedrychowicz H."/>
        </authorList>
    </citation>
    <scope>NUCLEOTIDE SEQUENCE [LARGE SCALE GENOMIC DNA]</scope>
    <source>
        <strain evidence="1 2">DSM 14828</strain>
    </source>
</reference>
<dbReference type="STRING" id="1120975.SAMN02746064_01571"/>
<dbReference type="SFLD" id="SFLDS00003">
    <property type="entry name" value="Haloacid_Dehalogenase"/>
    <property type="match status" value="1"/>
</dbReference>
<dbReference type="NCBIfam" id="TIGR00099">
    <property type="entry name" value="Cof-subfamily"/>
    <property type="match status" value="1"/>
</dbReference>